<dbReference type="PANTHER" id="PTHR30154:SF34">
    <property type="entry name" value="TRANSCRIPTIONAL REGULATOR AZLB"/>
    <property type="match status" value="1"/>
</dbReference>
<dbReference type="PANTHER" id="PTHR30154">
    <property type="entry name" value="LEUCINE-RESPONSIVE REGULATORY PROTEIN"/>
    <property type="match status" value="1"/>
</dbReference>
<reference evidence="5 6" key="1">
    <citation type="submission" date="2020-07" db="EMBL/GenBank/DDBJ databases">
        <title>Stappia sp., F7233, whole genome shotgun sequencing project.</title>
        <authorList>
            <person name="Jiang S."/>
            <person name="Liu Z.W."/>
            <person name="Du Z.J."/>
        </authorList>
    </citation>
    <scope>NUCLEOTIDE SEQUENCE [LARGE SCALE GENOMIC DNA]</scope>
    <source>
        <strain evidence="5 6">F7233</strain>
    </source>
</reference>
<protein>
    <submittedName>
        <fullName evidence="5">Lrp/AsnC family transcriptional regulator</fullName>
    </submittedName>
</protein>
<keyword evidence="2" id="KW-0238">DNA-binding</keyword>
<dbReference type="InterPro" id="IPR019888">
    <property type="entry name" value="Tscrpt_reg_AsnC-like"/>
</dbReference>
<dbReference type="Proteomes" id="UP000541109">
    <property type="component" value="Unassembled WGS sequence"/>
</dbReference>
<proteinExistence type="predicted"/>
<dbReference type="Gene3D" id="1.10.10.10">
    <property type="entry name" value="Winged helix-like DNA-binding domain superfamily/Winged helix DNA-binding domain"/>
    <property type="match status" value="1"/>
</dbReference>
<dbReference type="EMBL" id="JACFXV010000064">
    <property type="protein sequence ID" value="MBA5778797.1"/>
    <property type="molecule type" value="Genomic_DNA"/>
</dbReference>
<comment type="caution">
    <text evidence="5">The sequence shown here is derived from an EMBL/GenBank/DDBJ whole genome shotgun (WGS) entry which is preliminary data.</text>
</comment>
<dbReference type="InterPro" id="IPR011008">
    <property type="entry name" value="Dimeric_a/b-barrel"/>
</dbReference>
<dbReference type="InterPro" id="IPR000485">
    <property type="entry name" value="AsnC-type_HTH_dom"/>
</dbReference>
<evidence type="ECO:0000313" key="6">
    <source>
        <dbReference type="Proteomes" id="UP000541109"/>
    </source>
</evidence>
<sequence>MKAPDQIDRQILALLKQDGRMPLKTIAGRVGLARSSVQERIARLEASGVIRRYTIEEDGQAAGRVAAYLWIRTESAICERVAPKLLELPEILACRSIAGELDMVAHVEAEDPQRIAEIRAMVACLEGVTSVETHLVLRDWPKTR</sequence>
<dbReference type="Gene3D" id="3.30.70.920">
    <property type="match status" value="1"/>
</dbReference>
<keyword evidence="6" id="KW-1185">Reference proteome</keyword>
<dbReference type="SUPFAM" id="SSF54909">
    <property type="entry name" value="Dimeric alpha+beta barrel"/>
    <property type="match status" value="1"/>
</dbReference>
<dbReference type="InterPro" id="IPR019887">
    <property type="entry name" value="Tscrpt_reg_AsnC/Lrp_C"/>
</dbReference>
<evidence type="ECO:0000313" key="5">
    <source>
        <dbReference type="EMBL" id="MBA5778797.1"/>
    </source>
</evidence>
<dbReference type="InterPro" id="IPR036388">
    <property type="entry name" value="WH-like_DNA-bd_sf"/>
</dbReference>
<dbReference type="Pfam" id="PF13404">
    <property type="entry name" value="HTH_AsnC-type"/>
    <property type="match status" value="1"/>
</dbReference>
<dbReference type="PRINTS" id="PR00033">
    <property type="entry name" value="HTHASNC"/>
</dbReference>
<evidence type="ECO:0000256" key="3">
    <source>
        <dbReference type="ARBA" id="ARBA00023163"/>
    </source>
</evidence>
<dbReference type="RefSeq" id="WP_182167474.1">
    <property type="nucleotide sequence ID" value="NZ_JACFXV010000064.1"/>
</dbReference>
<dbReference type="SUPFAM" id="SSF46785">
    <property type="entry name" value="Winged helix' DNA-binding domain"/>
    <property type="match status" value="1"/>
</dbReference>
<gene>
    <name evidence="5" type="ORF">H2509_16855</name>
</gene>
<dbReference type="GO" id="GO:0043200">
    <property type="term" value="P:response to amino acid"/>
    <property type="evidence" value="ECO:0007669"/>
    <property type="project" value="TreeGrafter"/>
</dbReference>
<evidence type="ECO:0000256" key="2">
    <source>
        <dbReference type="ARBA" id="ARBA00023125"/>
    </source>
</evidence>
<dbReference type="Pfam" id="PF01037">
    <property type="entry name" value="AsnC_trans_reg"/>
    <property type="match status" value="1"/>
</dbReference>
<dbReference type="PROSITE" id="PS50956">
    <property type="entry name" value="HTH_ASNC_2"/>
    <property type="match status" value="1"/>
</dbReference>
<accession>A0A839AJ55</accession>
<dbReference type="SMART" id="SM00344">
    <property type="entry name" value="HTH_ASNC"/>
    <property type="match status" value="1"/>
</dbReference>
<keyword evidence="1" id="KW-0805">Transcription regulation</keyword>
<feature type="domain" description="HTH asnC-type" evidence="4">
    <location>
        <begin position="4"/>
        <end position="65"/>
    </location>
</feature>
<dbReference type="InterPro" id="IPR036390">
    <property type="entry name" value="WH_DNA-bd_sf"/>
</dbReference>
<name>A0A839AJ55_9HYPH</name>
<dbReference type="AlphaFoldDB" id="A0A839AJ55"/>
<evidence type="ECO:0000259" key="4">
    <source>
        <dbReference type="PROSITE" id="PS50956"/>
    </source>
</evidence>
<dbReference type="GO" id="GO:0005829">
    <property type="term" value="C:cytosol"/>
    <property type="evidence" value="ECO:0007669"/>
    <property type="project" value="TreeGrafter"/>
</dbReference>
<organism evidence="5 6">
    <name type="scientific">Stappia albiluteola</name>
    <dbReference type="NCBI Taxonomy" id="2758565"/>
    <lineage>
        <taxon>Bacteria</taxon>
        <taxon>Pseudomonadati</taxon>
        <taxon>Pseudomonadota</taxon>
        <taxon>Alphaproteobacteria</taxon>
        <taxon>Hyphomicrobiales</taxon>
        <taxon>Stappiaceae</taxon>
        <taxon>Stappia</taxon>
    </lineage>
</organism>
<dbReference type="GO" id="GO:0043565">
    <property type="term" value="F:sequence-specific DNA binding"/>
    <property type="evidence" value="ECO:0007669"/>
    <property type="project" value="InterPro"/>
</dbReference>
<keyword evidence="3" id="KW-0804">Transcription</keyword>
<evidence type="ECO:0000256" key="1">
    <source>
        <dbReference type="ARBA" id="ARBA00023015"/>
    </source>
</evidence>